<dbReference type="InterPro" id="IPR019307">
    <property type="entry name" value="RNA-bd_AU-1/RNase_E/G"/>
</dbReference>
<evidence type="ECO:0000259" key="8">
    <source>
        <dbReference type="Pfam" id="PF10150"/>
    </source>
</evidence>
<keyword evidence="6" id="KW-0460">Magnesium</keyword>
<dbReference type="InterPro" id="IPR012340">
    <property type="entry name" value="NA-bd_OB-fold"/>
</dbReference>
<protein>
    <submittedName>
        <fullName evidence="9">Ribonuclease E/G</fullName>
    </submittedName>
</protein>
<proteinExistence type="predicted"/>
<comment type="caution">
    <text evidence="9">The sequence shown here is derived from an EMBL/GenBank/DDBJ whole genome shotgun (WGS) entry which is preliminary data.</text>
</comment>
<gene>
    <name evidence="9" type="ORF">ACFOOR_14050</name>
</gene>
<organism evidence="9 10">
    <name type="scientific">Hyphobacterium vulgare</name>
    <dbReference type="NCBI Taxonomy" id="1736751"/>
    <lineage>
        <taxon>Bacteria</taxon>
        <taxon>Pseudomonadati</taxon>
        <taxon>Pseudomonadota</taxon>
        <taxon>Alphaproteobacteria</taxon>
        <taxon>Maricaulales</taxon>
        <taxon>Maricaulaceae</taxon>
        <taxon>Hyphobacterium</taxon>
    </lineage>
</organism>
<keyword evidence="2" id="KW-0540">Nuclease</keyword>
<evidence type="ECO:0000256" key="3">
    <source>
        <dbReference type="ARBA" id="ARBA00022723"/>
    </source>
</evidence>
<dbReference type="Gene3D" id="2.40.50.140">
    <property type="entry name" value="Nucleic acid-binding proteins"/>
    <property type="match status" value="1"/>
</dbReference>
<dbReference type="SUPFAM" id="SSF50249">
    <property type="entry name" value="Nucleic acid-binding proteins"/>
    <property type="match status" value="1"/>
</dbReference>
<reference evidence="10" key="1">
    <citation type="journal article" date="2019" name="Int. J. Syst. Evol. Microbiol.">
        <title>The Global Catalogue of Microorganisms (GCM) 10K type strain sequencing project: providing services to taxonomists for standard genome sequencing and annotation.</title>
        <authorList>
            <consortium name="The Broad Institute Genomics Platform"/>
            <consortium name="The Broad Institute Genome Sequencing Center for Infectious Disease"/>
            <person name="Wu L."/>
            <person name="Ma J."/>
        </authorList>
    </citation>
    <scope>NUCLEOTIDE SEQUENCE [LARGE SCALE GENOMIC DNA]</scope>
    <source>
        <strain evidence="10">KCTC 52487</strain>
    </source>
</reference>
<evidence type="ECO:0000256" key="5">
    <source>
        <dbReference type="ARBA" id="ARBA00022801"/>
    </source>
</evidence>
<keyword evidence="3" id="KW-0479">Metal-binding</keyword>
<evidence type="ECO:0000256" key="7">
    <source>
        <dbReference type="ARBA" id="ARBA00022884"/>
    </source>
</evidence>
<dbReference type="Pfam" id="PF10150">
    <property type="entry name" value="RNase_E_G"/>
    <property type="match status" value="1"/>
</dbReference>
<feature type="domain" description="RNA-binding protein AU-1/Ribonuclease E/G" evidence="8">
    <location>
        <begin position="110"/>
        <end position="269"/>
    </location>
</feature>
<evidence type="ECO:0000256" key="1">
    <source>
        <dbReference type="ARBA" id="ARBA00001946"/>
    </source>
</evidence>
<evidence type="ECO:0000256" key="2">
    <source>
        <dbReference type="ARBA" id="ARBA00022722"/>
    </source>
</evidence>
<evidence type="ECO:0000313" key="9">
    <source>
        <dbReference type="EMBL" id="MFC2927228.1"/>
    </source>
</evidence>
<evidence type="ECO:0000256" key="6">
    <source>
        <dbReference type="ARBA" id="ARBA00022842"/>
    </source>
</evidence>
<dbReference type="RefSeq" id="WP_343163217.1">
    <property type="nucleotide sequence ID" value="NZ_JBHRSV010000028.1"/>
</dbReference>
<dbReference type="PANTHER" id="PTHR30001:SF1">
    <property type="entry name" value="RIBONUCLEASE E_G-LIKE PROTEIN, CHLOROPLASTIC"/>
    <property type="match status" value="1"/>
</dbReference>
<evidence type="ECO:0000256" key="4">
    <source>
        <dbReference type="ARBA" id="ARBA00022759"/>
    </source>
</evidence>
<keyword evidence="4" id="KW-0255">Endonuclease</keyword>
<keyword evidence="5" id="KW-0378">Hydrolase</keyword>
<sequence>MSRIVAVEDAIGETRVALADNGRIVELHIERWSEAGLRARAGALYLGRIRTIDARLNAAFVDLGVGEAGFLPFGRAGRPAGLHEGAALPVRVTREAHAGKGPTLAREEGEYSGSAPRLIEDAAPLAERVSARFQDAEARWADEVRIDIAEAIDEALSREVAIPGGGRLIIEPTAALTAIDVDLAGRTGQGGAERIAADLNRSAAREAARQIRLRGLGGVIAIDFVHMQGRKDRLGVEQVLKAAVKHDPARIDIAPISPFGIVELARQRTGRSLAELLNGADGQPSDETLALNAIRRLESEGRSDRRRQLTLKVAPAIAAWLEAEPIAWREALTERIGPRFAVQTVDTWSRDRFDVSSK</sequence>
<dbReference type="Proteomes" id="UP001595379">
    <property type="component" value="Unassembled WGS sequence"/>
</dbReference>
<comment type="cofactor">
    <cofactor evidence="1">
        <name>Mg(2+)</name>
        <dbReference type="ChEBI" id="CHEBI:18420"/>
    </cofactor>
</comment>
<dbReference type="PANTHER" id="PTHR30001">
    <property type="entry name" value="RIBONUCLEASE"/>
    <property type="match status" value="1"/>
</dbReference>
<dbReference type="CDD" id="cd04453">
    <property type="entry name" value="S1_RNase_E"/>
    <property type="match status" value="1"/>
</dbReference>
<evidence type="ECO:0000313" key="10">
    <source>
        <dbReference type="Proteomes" id="UP001595379"/>
    </source>
</evidence>
<dbReference type="EMBL" id="JBHRSV010000028">
    <property type="protein sequence ID" value="MFC2927228.1"/>
    <property type="molecule type" value="Genomic_DNA"/>
</dbReference>
<dbReference type="InterPro" id="IPR004659">
    <property type="entry name" value="RNase_E/G"/>
</dbReference>
<keyword evidence="7" id="KW-0694">RNA-binding</keyword>
<name>A0ABV7A0V7_9PROT</name>
<accession>A0ABV7A0V7</accession>
<keyword evidence="10" id="KW-1185">Reference proteome</keyword>